<feature type="transmembrane region" description="Helical" evidence="1">
    <location>
        <begin position="9"/>
        <end position="28"/>
    </location>
</feature>
<keyword evidence="1" id="KW-0472">Membrane</keyword>
<evidence type="ECO:0000256" key="1">
    <source>
        <dbReference type="SAM" id="Phobius"/>
    </source>
</evidence>
<protein>
    <submittedName>
        <fullName evidence="2">Uncharacterized protein</fullName>
    </submittedName>
</protein>
<name>A0A8S5TGW7_9CAUD</name>
<keyword evidence="1" id="KW-1133">Transmembrane helix</keyword>
<evidence type="ECO:0000313" key="2">
    <source>
        <dbReference type="EMBL" id="DAF62489.1"/>
    </source>
</evidence>
<accession>A0A8S5TGW7</accession>
<dbReference type="EMBL" id="BK032823">
    <property type="protein sequence ID" value="DAF62489.1"/>
    <property type="molecule type" value="Genomic_DNA"/>
</dbReference>
<proteinExistence type="predicted"/>
<reference evidence="2" key="1">
    <citation type="journal article" date="2021" name="Proc. Natl. Acad. Sci. U.S.A.">
        <title>A Catalog of Tens of Thousands of Viruses from Human Metagenomes Reveals Hidden Associations with Chronic Diseases.</title>
        <authorList>
            <person name="Tisza M.J."/>
            <person name="Buck C.B."/>
        </authorList>
    </citation>
    <scope>NUCLEOTIDE SEQUENCE</scope>
    <source>
        <strain evidence="2">CtIty1</strain>
    </source>
</reference>
<keyword evidence="1" id="KW-0812">Transmembrane</keyword>
<sequence>MISLKAMKIIYKLLLKIIMIIMEVFTYVNH</sequence>
<organism evidence="2">
    <name type="scientific">Myoviridae sp. ctIty1</name>
    <dbReference type="NCBI Taxonomy" id="2827673"/>
    <lineage>
        <taxon>Viruses</taxon>
        <taxon>Duplodnaviria</taxon>
        <taxon>Heunggongvirae</taxon>
        <taxon>Uroviricota</taxon>
        <taxon>Caudoviricetes</taxon>
    </lineage>
</organism>